<sequence>MCKKRSWLCFIKTLFFPETLHHHHQHQQMCKRKKWLFARQKRGLALPLPPPPTQKTEAETGGKQGKCEEDDEKLISQFEKEVPKSSEIVAKDVTLQSIQQLENHVENLAATKIQTVYRGCLARKALRALKGFVKLQAIIRGRAVRRQAITTLKCLQAIVNIQSELCTRRVQMAQIKCRPLQLQDLRDEKPKAESNRHRRDDALLSKVDEIDIILRKKEAILRRQKIKAYSFNHRHCTESEGDKTEGSLRCWLEYNMNDQDLKLRNAGGLSNPHVMSLHRRSFQNHMKQNSYGEDGFPTYMAATESARAKTRSLSSPRVRPIHLDAYSDSDSPYKHRLSSPMSSTGSEVTCSGLSRISNKSSHCSNTLQQKSSSFKGHLGPVRSSRNPNVAS</sequence>
<comment type="subunit">
    <text evidence="3">Binds to multiple calmodulin (CaM) in the presence of Ca(2+) and CaM-like proteins.</text>
</comment>
<dbReference type="PANTHER" id="PTHR32295">
    <property type="entry name" value="IQ-DOMAIN 5-RELATED"/>
    <property type="match status" value="1"/>
</dbReference>
<proteinExistence type="inferred from homology"/>
<reference evidence="6" key="1">
    <citation type="submission" date="2022-04" db="EMBL/GenBank/DDBJ databases">
        <title>Carnegiea gigantea Genome sequencing and assembly v2.</title>
        <authorList>
            <person name="Copetti D."/>
            <person name="Sanderson M.J."/>
            <person name="Burquez A."/>
            <person name="Wojciechowski M.F."/>
        </authorList>
    </citation>
    <scope>NUCLEOTIDE SEQUENCE</scope>
    <source>
        <strain evidence="6">SGP5-SGP5p</strain>
        <tissue evidence="6">Aerial part</tissue>
    </source>
</reference>
<dbReference type="Pfam" id="PF13178">
    <property type="entry name" value="DUF4005"/>
    <property type="match status" value="1"/>
</dbReference>
<evidence type="ECO:0000259" key="5">
    <source>
        <dbReference type="Pfam" id="PF13178"/>
    </source>
</evidence>
<dbReference type="PANTHER" id="PTHR32295:SF41">
    <property type="entry name" value="PROTEIN IQ-DOMAIN 11"/>
    <property type="match status" value="1"/>
</dbReference>
<dbReference type="EMBL" id="JAKOGI010002135">
    <property type="protein sequence ID" value="KAJ8422821.1"/>
    <property type="molecule type" value="Genomic_DNA"/>
</dbReference>
<dbReference type="CDD" id="cd23767">
    <property type="entry name" value="IQCD"/>
    <property type="match status" value="1"/>
</dbReference>
<protein>
    <recommendedName>
        <fullName evidence="5">DUF4005 domain-containing protein</fullName>
    </recommendedName>
</protein>
<dbReference type="PROSITE" id="PS50096">
    <property type="entry name" value="IQ"/>
    <property type="match status" value="2"/>
</dbReference>
<comment type="caution">
    <text evidence="6">The sequence shown here is derived from an EMBL/GenBank/DDBJ whole genome shotgun (WGS) entry which is preliminary data.</text>
</comment>
<feature type="region of interest" description="Disordered" evidence="4">
    <location>
        <begin position="46"/>
        <end position="66"/>
    </location>
</feature>
<dbReference type="GO" id="GO:0005516">
    <property type="term" value="F:calmodulin binding"/>
    <property type="evidence" value="ECO:0007669"/>
    <property type="project" value="UniProtKB-KW"/>
</dbReference>
<evidence type="ECO:0000256" key="3">
    <source>
        <dbReference type="ARBA" id="ARBA00024378"/>
    </source>
</evidence>
<feature type="domain" description="DUF4005" evidence="5">
    <location>
        <begin position="290"/>
        <end position="359"/>
    </location>
</feature>
<keyword evidence="1" id="KW-0112">Calmodulin-binding</keyword>
<dbReference type="Proteomes" id="UP001153076">
    <property type="component" value="Unassembled WGS sequence"/>
</dbReference>
<evidence type="ECO:0000313" key="7">
    <source>
        <dbReference type="Proteomes" id="UP001153076"/>
    </source>
</evidence>
<dbReference type="Gene3D" id="1.20.5.190">
    <property type="match status" value="1"/>
</dbReference>
<evidence type="ECO:0000256" key="4">
    <source>
        <dbReference type="SAM" id="MobiDB-lite"/>
    </source>
</evidence>
<evidence type="ECO:0000313" key="6">
    <source>
        <dbReference type="EMBL" id="KAJ8422821.1"/>
    </source>
</evidence>
<organism evidence="6 7">
    <name type="scientific">Carnegiea gigantea</name>
    <dbReference type="NCBI Taxonomy" id="171969"/>
    <lineage>
        <taxon>Eukaryota</taxon>
        <taxon>Viridiplantae</taxon>
        <taxon>Streptophyta</taxon>
        <taxon>Embryophyta</taxon>
        <taxon>Tracheophyta</taxon>
        <taxon>Spermatophyta</taxon>
        <taxon>Magnoliopsida</taxon>
        <taxon>eudicotyledons</taxon>
        <taxon>Gunneridae</taxon>
        <taxon>Pentapetalae</taxon>
        <taxon>Caryophyllales</taxon>
        <taxon>Cactineae</taxon>
        <taxon>Cactaceae</taxon>
        <taxon>Cactoideae</taxon>
        <taxon>Echinocereeae</taxon>
        <taxon>Carnegiea</taxon>
    </lineage>
</organism>
<evidence type="ECO:0000256" key="1">
    <source>
        <dbReference type="ARBA" id="ARBA00022860"/>
    </source>
</evidence>
<dbReference type="OrthoDB" id="696085at2759"/>
<dbReference type="InterPro" id="IPR025064">
    <property type="entry name" value="DUF4005"/>
</dbReference>
<feature type="compositionally biased region" description="Polar residues" evidence="4">
    <location>
        <begin position="339"/>
        <end position="374"/>
    </location>
</feature>
<gene>
    <name evidence="6" type="ORF">Cgig2_027523</name>
</gene>
<feature type="region of interest" description="Disordered" evidence="4">
    <location>
        <begin position="323"/>
        <end position="391"/>
    </location>
</feature>
<evidence type="ECO:0000256" key="2">
    <source>
        <dbReference type="ARBA" id="ARBA00024341"/>
    </source>
</evidence>
<keyword evidence="7" id="KW-1185">Reference proteome</keyword>
<dbReference type="InterPro" id="IPR000048">
    <property type="entry name" value="IQ_motif_EF-hand-BS"/>
</dbReference>
<accession>A0A9Q1GP85</accession>
<dbReference type="AlphaFoldDB" id="A0A9Q1GP85"/>
<dbReference type="Pfam" id="PF00612">
    <property type="entry name" value="IQ"/>
    <property type="match status" value="1"/>
</dbReference>
<name>A0A9Q1GP85_9CARY</name>
<comment type="similarity">
    <text evidence="2">Belongs to the IQD family.</text>
</comment>